<evidence type="ECO:0000256" key="1">
    <source>
        <dbReference type="SAM" id="MobiDB-lite"/>
    </source>
</evidence>
<proteinExistence type="predicted"/>
<sequence>MTGKRIFQKPVVVVSRCIEFDHVRYNGDMITSHAVSSMKPHITFIPICPEVEIGLGIPRDTIRIVLTEEGERLIQPSTERDLTDEMSTFCSSFLDSLPTVDGFIMKNKSPTSGISEVKRYPSAGKSAPIGKGPGFFGRMILDRYTDYPIEDEGRIRNRRIREHFLTRIFCLADLRAAEEKGTMQAIIRFHTENKLLFMAYSQPMLRKLGAIVGNRERQPAADIFSQYRPILLSGMRRAPRFTSEINVALHSFGHLKKSISRDEKAFFLDELESYRQGRAPLSGLKTLLRAWILRSGTPELAEQTWFAPYPDPLMTLEPEDTERGRDMEVT</sequence>
<dbReference type="PANTHER" id="PTHR30087">
    <property type="entry name" value="INNER MEMBRANE PROTEIN"/>
    <property type="match status" value="1"/>
</dbReference>
<dbReference type="InterPro" id="IPR007553">
    <property type="entry name" value="2-thiour_desulf"/>
</dbReference>
<comment type="caution">
    <text evidence="3">The sequence shown here is derived from an EMBL/GenBank/DDBJ whole genome shotgun (WGS) entry which is preliminary data.</text>
</comment>
<evidence type="ECO:0000313" key="4">
    <source>
        <dbReference type="Proteomes" id="UP000730161"/>
    </source>
</evidence>
<accession>A0A8J7W874</accession>
<dbReference type="Pfam" id="PF04463">
    <property type="entry name" value="2-thiour_desulf"/>
    <property type="match status" value="1"/>
</dbReference>
<keyword evidence="4" id="KW-1185">Reference proteome</keyword>
<reference evidence="3" key="1">
    <citation type="submission" date="2014-12" db="EMBL/GenBank/DDBJ databases">
        <authorList>
            <person name="Huang H.-H."/>
            <person name="Chen S.-C."/>
            <person name="Lai M.-C."/>
        </authorList>
    </citation>
    <scope>NUCLEOTIDE SEQUENCE</scope>
    <source>
        <strain evidence="3">K1F9705b</strain>
    </source>
</reference>
<dbReference type="AlphaFoldDB" id="A0A8J7W874"/>
<dbReference type="InterPro" id="IPR013560">
    <property type="entry name" value="DUF1722"/>
</dbReference>
<dbReference type="Proteomes" id="UP000730161">
    <property type="component" value="Unassembled WGS sequence"/>
</dbReference>
<dbReference type="Pfam" id="PF08349">
    <property type="entry name" value="DUF1722"/>
    <property type="match status" value="1"/>
</dbReference>
<feature type="region of interest" description="Disordered" evidence="1">
    <location>
        <begin position="311"/>
        <end position="330"/>
    </location>
</feature>
<gene>
    <name evidence="3" type="ORF">RJ53_08350</name>
</gene>
<evidence type="ECO:0000313" key="3">
    <source>
        <dbReference type="EMBL" id="MBR1369501.1"/>
    </source>
</evidence>
<organism evidence="3 4">
    <name type="scientific">Methanocalculus chunghsingensis</name>
    <dbReference type="NCBI Taxonomy" id="156457"/>
    <lineage>
        <taxon>Archaea</taxon>
        <taxon>Methanobacteriati</taxon>
        <taxon>Methanobacteriota</taxon>
        <taxon>Stenosarchaea group</taxon>
        <taxon>Methanomicrobia</taxon>
        <taxon>Methanomicrobiales</taxon>
        <taxon>Methanocalculaceae</taxon>
        <taxon>Methanocalculus</taxon>
    </lineage>
</organism>
<dbReference type="PANTHER" id="PTHR30087:SF0">
    <property type="entry name" value="INNER MEMBRANE PROTEIN"/>
    <property type="match status" value="1"/>
</dbReference>
<evidence type="ECO:0000259" key="2">
    <source>
        <dbReference type="Pfam" id="PF08349"/>
    </source>
</evidence>
<feature type="compositionally biased region" description="Basic and acidic residues" evidence="1">
    <location>
        <begin position="321"/>
        <end position="330"/>
    </location>
</feature>
<feature type="domain" description="DUF1722" evidence="2">
    <location>
        <begin position="194"/>
        <end position="310"/>
    </location>
</feature>
<protein>
    <submittedName>
        <fullName evidence="3">Cytoplasmic protein</fullName>
    </submittedName>
</protein>
<dbReference type="EMBL" id="JWHL01000013">
    <property type="protein sequence ID" value="MBR1369501.1"/>
    <property type="molecule type" value="Genomic_DNA"/>
</dbReference>
<name>A0A8J7W874_9EURY</name>